<evidence type="ECO:0000313" key="2">
    <source>
        <dbReference type="EMBL" id="TQL43109.1"/>
    </source>
</evidence>
<dbReference type="InterPro" id="IPR011032">
    <property type="entry name" value="GroES-like_sf"/>
</dbReference>
<dbReference type="SUPFAM" id="SSF51735">
    <property type="entry name" value="NAD(P)-binding Rossmann-fold domains"/>
    <property type="match status" value="1"/>
</dbReference>
<reference evidence="2 3" key="1">
    <citation type="submission" date="2019-06" db="EMBL/GenBank/DDBJ databases">
        <title>Sequencing the genomes of 1000 actinobacteria strains.</title>
        <authorList>
            <person name="Klenk H.-P."/>
        </authorList>
    </citation>
    <scope>NUCLEOTIDE SEQUENCE [LARGE SCALE GENOMIC DNA]</scope>
    <source>
        <strain evidence="2 3">DSM 8803</strain>
    </source>
</reference>
<dbReference type="InterPro" id="IPR051397">
    <property type="entry name" value="Zn-ADH-like_protein"/>
</dbReference>
<evidence type="ECO:0000259" key="1">
    <source>
        <dbReference type="SMART" id="SM00829"/>
    </source>
</evidence>
<proteinExistence type="predicted"/>
<accession>A0A542Y4W2</accession>
<dbReference type="AlphaFoldDB" id="A0A542Y4W2"/>
<dbReference type="PANTHER" id="PTHR43677">
    <property type="entry name" value="SHORT-CHAIN DEHYDROGENASE/REDUCTASE"/>
    <property type="match status" value="1"/>
</dbReference>
<dbReference type="Pfam" id="PF08240">
    <property type="entry name" value="ADH_N"/>
    <property type="match status" value="1"/>
</dbReference>
<dbReference type="CDD" id="cd08241">
    <property type="entry name" value="QOR1"/>
    <property type="match status" value="1"/>
</dbReference>
<dbReference type="InterPro" id="IPR013149">
    <property type="entry name" value="ADH-like_C"/>
</dbReference>
<dbReference type="GO" id="GO:0016491">
    <property type="term" value="F:oxidoreductase activity"/>
    <property type="evidence" value="ECO:0007669"/>
    <property type="project" value="InterPro"/>
</dbReference>
<protein>
    <submittedName>
        <fullName evidence="2">NADPH2:quinone reductase</fullName>
    </submittedName>
</protein>
<dbReference type="InterPro" id="IPR036291">
    <property type="entry name" value="NAD(P)-bd_dom_sf"/>
</dbReference>
<dbReference type="EMBL" id="VFON01000001">
    <property type="protein sequence ID" value="TQL43109.1"/>
    <property type="molecule type" value="Genomic_DNA"/>
</dbReference>
<sequence>MSSISVPQTMRAWQVTKLGEPAEALALVDAAVPKPGPGEVLVRVGAVAANFPDVLLARGEYQVKPELPFTPGVECSGTIVELGEGVTEFTAGQRIVAYSIGLLAEYAVVPANAIQPIPEALDDVRASGLTIAYQTAWFALHRRAQLQTGEWLLVHAAAGGVGAAAVQLGVAAGARVIGVVGSEAKAQVAREAGAEHVIVRGGDVVAEVKRITEGHGADVVFDPVGGDSFVAATRSIAFEGRIVVIGFASGTIPELAMNRPLIKNYGVLGLYWGLYQERAPHLVAEAHARLVSLFESGAIAPTVDHTVAFENAPDALTALATGTTVGRVVIEVTK</sequence>
<dbReference type="InterPro" id="IPR020843">
    <property type="entry name" value="ER"/>
</dbReference>
<feature type="domain" description="Enoyl reductase (ER)" evidence="1">
    <location>
        <begin position="20"/>
        <end position="330"/>
    </location>
</feature>
<dbReference type="Gene3D" id="3.90.180.10">
    <property type="entry name" value="Medium-chain alcohol dehydrogenases, catalytic domain"/>
    <property type="match status" value="1"/>
</dbReference>
<dbReference type="Proteomes" id="UP000319094">
    <property type="component" value="Unassembled WGS sequence"/>
</dbReference>
<dbReference type="Gene3D" id="3.40.50.720">
    <property type="entry name" value="NAD(P)-binding Rossmann-like Domain"/>
    <property type="match status" value="1"/>
</dbReference>
<dbReference type="PANTHER" id="PTHR43677:SF4">
    <property type="entry name" value="QUINONE OXIDOREDUCTASE-LIKE PROTEIN 2"/>
    <property type="match status" value="1"/>
</dbReference>
<dbReference type="STRING" id="55969.SD72_00465"/>
<comment type="caution">
    <text evidence="2">The sequence shown here is derived from an EMBL/GenBank/DDBJ whole genome shotgun (WGS) entry which is preliminary data.</text>
</comment>
<dbReference type="SMART" id="SM00829">
    <property type="entry name" value="PKS_ER"/>
    <property type="match status" value="1"/>
</dbReference>
<evidence type="ECO:0000313" key="3">
    <source>
        <dbReference type="Proteomes" id="UP000319094"/>
    </source>
</evidence>
<dbReference type="Pfam" id="PF00107">
    <property type="entry name" value="ADH_zinc_N"/>
    <property type="match status" value="1"/>
</dbReference>
<organism evidence="2 3">
    <name type="scientific">Leucobacter komagatae</name>
    <dbReference type="NCBI Taxonomy" id="55969"/>
    <lineage>
        <taxon>Bacteria</taxon>
        <taxon>Bacillati</taxon>
        <taxon>Actinomycetota</taxon>
        <taxon>Actinomycetes</taxon>
        <taxon>Micrococcales</taxon>
        <taxon>Microbacteriaceae</taxon>
        <taxon>Leucobacter</taxon>
    </lineage>
</organism>
<dbReference type="InterPro" id="IPR013154">
    <property type="entry name" value="ADH-like_N"/>
</dbReference>
<keyword evidence="3" id="KW-1185">Reference proteome</keyword>
<dbReference type="RefSeq" id="WP_246055771.1">
    <property type="nucleotide sequence ID" value="NZ_BAAAUY010000012.1"/>
</dbReference>
<name>A0A542Y4W2_9MICO</name>
<gene>
    <name evidence="2" type="ORF">FB468_1124</name>
</gene>
<dbReference type="SUPFAM" id="SSF50129">
    <property type="entry name" value="GroES-like"/>
    <property type="match status" value="1"/>
</dbReference>